<accession>A0A0D2TAP3</accession>
<evidence type="ECO:0000313" key="3">
    <source>
        <dbReference type="Proteomes" id="UP000032304"/>
    </source>
</evidence>
<reference evidence="2 3" key="1">
    <citation type="journal article" date="2012" name="Nature">
        <title>Repeated polyploidization of Gossypium genomes and the evolution of spinnable cotton fibres.</title>
        <authorList>
            <person name="Paterson A.H."/>
            <person name="Wendel J.F."/>
            <person name="Gundlach H."/>
            <person name="Guo H."/>
            <person name="Jenkins J."/>
            <person name="Jin D."/>
            <person name="Llewellyn D."/>
            <person name="Showmaker K.C."/>
            <person name="Shu S."/>
            <person name="Udall J."/>
            <person name="Yoo M.J."/>
            <person name="Byers R."/>
            <person name="Chen W."/>
            <person name="Doron-Faigenboim A."/>
            <person name="Duke M.V."/>
            <person name="Gong L."/>
            <person name="Grimwood J."/>
            <person name="Grover C."/>
            <person name="Grupp K."/>
            <person name="Hu G."/>
            <person name="Lee T.H."/>
            <person name="Li J."/>
            <person name="Lin L."/>
            <person name="Liu T."/>
            <person name="Marler B.S."/>
            <person name="Page J.T."/>
            <person name="Roberts A.W."/>
            <person name="Romanel E."/>
            <person name="Sanders W.S."/>
            <person name="Szadkowski E."/>
            <person name="Tan X."/>
            <person name="Tang H."/>
            <person name="Xu C."/>
            <person name="Wang J."/>
            <person name="Wang Z."/>
            <person name="Zhang D."/>
            <person name="Zhang L."/>
            <person name="Ashrafi H."/>
            <person name="Bedon F."/>
            <person name="Bowers J.E."/>
            <person name="Brubaker C.L."/>
            <person name="Chee P.W."/>
            <person name="Das S."/>
            <person name="Gingle A.R."/>
            <person name="Haigler C.H."/>
            <person name="Harker D."/>
            <person name="Hoffmann L.V."/>
            <person name="Hovav R."/>
            <person name="Jones D.C."/>
            <person name="Lemke C."/>
            <person name="Mansoor S."/>
            <person name="ur Rahman M."/>
            <person name="Rainville L.N."/>
            <person name="Rambani A."/>
            <person name="Reddy U.K."/>
            <person name="Rong J.K."/>
            <person name="Saranga Y."/>
            <person name="Scheffler B.E."/>
            <person name="Scheffler J.A."/>
            <person name="Stelly D.M."/>
            <person name="Triplett B.A."/>
            <person name="Van Deynze A."/>
            <person name="Vaslin M.F."/>
            <person name="Waghmare V.N."/>
            <person name="Walford S.A."/>
            <person name="Wright R.J."/>
            <person name="Zaki E.A."/>
            <person name="Zhang T."/>
            <person name="Dennis E.S."/>
            <person name="Mayer K.F."/>
            <person name="Peterson D.G."/>
            <person name="Rokhsar D.S."/>
            <person name="Wang X."/>
            <person name="Schmutz J."/>
        </authorList>
    </citation>
    <scope>NUCLEOTIDE SEQUENCE [LARGE SCALE GENOMIC DNA]</scope>
</reference>
<sequence>MQKIPLTRPESAGVGRKSTPRKANNHFPIKSLHLRSKFQLQWLLITFDKIKHNFGCLKLDGNRRLSGNSLLILFKSCLYAHLLVGYLIEHCFI</sequence>
<dbReference type="Proteomes" id="UP000032304">
    <property type="component" value="Chromosome 7"/>
</dbReference>
<dbReference type="AlphaFoldDB" id="A0A0D2TAP3"/>
<dbReference type="Gramene" id="KJB40720">
    <property type="protein sequence ID" value="KJB40720"/>
    <property type="gene ID" value="B456_007G074800"/>
</dbReference>
<gene>
    <name evidence="2" type="ORF">B456_007G074800</name>
</gene>
<organism evidence="2 3">
    <name type="scientific">Gossypium raimondii</name>
    <name type="common">Peruvian cotton</name>
    <name type="synonym">Gossypium klotzschianum subsp. raimondii</name>
    <dbReference type="NCBI Taxonomy" id="29730"/>
    <lineage>
        <taxon>Eukaryota</taxon>
        <taxon>Viridiplantae</taxon>
        <taxon>Streptophyta</taxon>
        <taxon>Embryophyta</taxon>
        <taxon>Tracheophyta</taxon>
        <taxon>Spermatophyta</taxon>
        <taxon>Magnoliopsida</taxon>
        <taxon>eudicotyledons</taxon>
        <taxon>Gunneridae</taxon>
        <taxon>Pentapetalae</taxon>
        <taxon>rosids</taxon>
        <taxon>malvids</taxon>
        <taxon>Malvales</taxon>
        <taxon>Malvaceae</taxon>
        <taxon>Malvoideae</taxon>
        <taxon>Gossypium</taxon>
    </lineage>
</organism>
<feature type="region of interest" description="Disordered" evidence="1">
    <location>
        <begin position="1"/>
        <end position="24"/>
    </location>
</feature>
<proteinExistence type="predicted"/>
<dbReference type="EMBL" id="CM001746">
    <property type="protein sequence ID" value="KJB40720.1"/>
    <property type="molecule type" value="Genomic_DNA"/>
</dbReference>
<evidence type="ECO:0000256" key="1">
    <source>
        <dbReference type="SAM" id="MobiDB-lite"/>
    </source>
</evidence>
<protein>
    <submittedName>
        <fullName evidence="2">Uncharacterized protein</fullName>
    </submittedName>
</protein>
<evidence type="ECO:0000313" key="2">
    <source>
        <dbReference type="EMBL" id="KJB40720.1"/>
    </source>
</evidence>
<name>A0A0D2TAP3_GOSRA</name>
<keyword evidence="3" id="KW-1185">Reference proteome</keyword>